<dbReference type="Gene3D" id="1.10.510.10">
    <property type="entry name" value="Transferase(Phosphotransferase) domain 1"/>
    <property type="match status" value="1"/>
</dbReference>
<dbReference type="InterPro" id="IPR008271">
    <property type="entry name" value="Ser/Thr_kinase_AS"/>
</dbReference>
<evidence type="ECO:0000256" key="6">
    <source>
        <dbReference type="PIRSR" id="PIRSR630616-1"/>
    </source>
</evidence>
<feature type="active site" description="Proton acceptor" evidence="6">
    <location>
        <position position="145"/>
    </location>
</feature>
<dbReference type="PROSITE" id="PS00108">
    <property type="entry name" value="PROTEIN_KINASE_ST"/>
    <property type="match status" value="1"/>
</dbReference>
<evidence type="ECO:0000256" key="1">
    <source>
        <dbReference type="ARBA" id="ARBA00022527"/>
    </source>
</evidence>
<gene>
    <name evidence="11" type="ORF">HYH03_002919</name>
</gene>
<evidence type="ECO:0000256" key="9">
    <source>
        <dbReference type="SAM" id="MobiDB-lite"/>
    </source>
</evidence>
<feature type="compositionally biased region" description="Polar residues" evidence="9">
    <location>
        <begin position="1019"/>
        <end position="1029"/>
    </location>
</feature>
<dbReference type="PROSITE" id="PS50011">
    <property type="entry name" value="PROTEIN_KINASE_DOM"/>
    <property type="match status" value="1"/>
</dbReference>
<evidence type="ECO:0000313" key="12">
    <source>
        <dbReference type="Proteomes" id="UP000612055"/>
    </source>
</evidence>
<feature type="cross-link" description="Glycyl lysine isopeptide (Lys-Gly) (interchain with G-Cter in SUMO2)" evidence="8">
    <location>
        <position position="147"/>
    </location>
</feature>
<feature type="compositionally biased region" description="Low complexity" evidence="9">
    <location>
        <begin position="797"/>
        <end position="807"/>
    </location>
</feature>
<feature type="region of interest" description="Disordered" evidence="9">
    <location>
        <begin position="354"/>
        <end position="565"/>
    </location>
</feature>
<feature type="compositionally biased region" description="Low complexity" evidence="9">
    <location>
        <begin position="496"/>
        <end position="505"/>
    </location>
</feature>
<keyword evidence="1" id="KW-0723">Serine/threonine-protein kinase</keyword>
<dbReference type="EMBL" id="JAEHOE010000007">
    <property type="protein sequence ID" value="KAG2499344.1"/>
    <property type="molecule type" value="Genomic_DNA"/>
</dbReference>
<dbReference type="Proteomes" id="UP000612055">
    <property type="component" value="Unassembled WGS sequence"/>
</dbReference>
<evidence type="ECO:0000259" key="10">
    <source>
        <dbReference type="PROSITE" id="PS50011"/>
    </source>
</evidence>
<evidence type="ECO:0000256" key="3">
    <source>
        <dbReference type="ARBA" id="ARBA00022741"/>
    </source>
</evidence>
<keyword evidence="4" id="KW-0418">Kinase</keyword>
<accession>A0A836C511</accession>
<feature type="region of interest" description="Disordered" evidence="9">
    <location>
        <begin position="1002"/>
        <end position="1062"/>
    </location>
</feature>
<evidence type="ECO:0000256" key="4">
    <source>
        <dbReference type="ARBA" id="ARBA00022777"/>
    </source>
</evidence>
<dbReference type="InterPro" id="IPR030616">
    <property type="entry name" value="Aur-like"/>
</dbReference>
<feature type="region of interest" description="Disordered" evidence="9">
    <location>
        <begin position="769"/>
        <end position="988"/>
    </location>
</feature>
<dbReference type="SMART" id="SM00220">
    <property type="entry name" value="S_TKc"/>
    <property type="match status" value="1"/>
</dbReference>
<feature type="compositionally biased region" description="Low complexity" evidence="9">
    <location>
        <begin position="936"/>
        <end position="945"/>
    </location>
</feature>
<feature type="compositionally biased region" description="Low complexity" evidence="9">
    <location>
        <begin position="900"/>
        <end position="922"/>
    </location>
</feature>
<evidence type="ECO:0000313" key="11">
    <source>
        <dbReference type="EMBL" id="KAG2499344.1"/>
    </source>
</evidence>
<organism evidence="11 12">
    <name type="scientific">Edaphochlamys debaryana</name>
    <dbReference type="NCBI Taxonomy" id="47281"/>
    <lineage>
        <taxon>Eukaryota</taxon>
        <taxon>Viridiplantae</taxon>
        <taxon>Chlorophyta</taxon>
        <taxon>core chlorophytes</taxon>
        <taxon>Chlorophyceae</taxon>
        <taxon>CS clade</taxon>
        <taxon>Chlamydomonadales</taxon>
        <taxon>Chlamydomonadales incertae sedis</taxon>
        <taxon>Edaphochlamys</taxon>
    </lineage>
</organism>
<feature type="compositionally biased region" description="Low complexity" evidence="9">
    <location>
        <begin position="734"/>
        <end position="750"/>
    </location>
</feature>
<feature type="binding site" evidence="7">
    <location>
        <begin position="149"/>
        <end position="150"/>
    </location>
    <ligand>
        <name>ATP</name>
        <dbReference type="ChEBI" id="CHEBI:30616"/>
    </ligand>
</feature>
<evidence type="ECO:0000256" key="8">
    <source>
        <dbReference type="PIRSR" id="PIRSR630616-3"/>
    </source>
</evidence>
<keyword evidence="5 7" id="KW-0067">ATP-binding</keyword>
<feature type="region of interest" description="Disordered" evidence="9">
    <location>
        <begin position="1076"/>
        <end position="1100"/>
    </location>
</feature>
<feature type="binding site" evidence="7">
    <location>
        <position position="47"/>
    </location>
    <ligand>
        <name>ATP</name>
        <dbReference type="ChEBI" id="CHEBI:30616"/>
    </ligand>
</feature>
<feature type="compositionally biased region" description="Low complexity" evidence="9">
    <location>
        <begin position="1081"/>
        <end position="1100"/>
    </location>
</feature>
<dbReference type="Pfam" id="PF00069">
    <property type="entry name" value="Pkinase"/>
    <property type="match status" value="1"/>
</dbReference>
<dbReference type="AlphaFoldDB" id="A0A836C511"/>
<evidence type="ECO:0000256" key="5">
    <source>
        <dbReference type="ARBA" id="ARBA00022840"/>
    </source>
</evidence>
<feature type="region of interest" description="Disordered" evidence="9">
    <location>
        <begin position="582"/>
        <end position="693"/>
    </location>
</feature>
<feature type="region of interest" description="Disordered" evidence="9">
    <location>
        <begin position="706"/>
        <end position="750"/>
    </location>
</feature>
<keyword evidence="3 7" id="KW-0547">Nucleotide-binding</keyword>
<dbReference type="PANTHER" id="PTHR24350">
    <property type="entry name" value="SERINE/THREONINE-PROTEIN KINASE IAL-RELATED"/>
    <property type="match status" value="1"/>
</dbReference>
<feature type="compositionally biased region" description="Low complexity" evidence="9">
    <location>
        <begin position="411"/>
        <end position="447"/>
    </location>
</feature>
<feature type="compositionally biased region" description="Low complexity" evidence="9">
    <location>
        <begin position="639"/>
        <end position="668"/>
    </location>
</feature>
<feature type="compositionally biased region" description="Polar residues" evidence="9">
    <location>
        <begin position="365"/>
        <end position="375"/>
    </location>
</feature>
<protein>
    <recommendedName>
        <fullName evidence="10">Protein kinase domain-containing protein</fullName>
    </recommendedName>
</protein>
<evidence type="ECO:0000256" key="2">
    <source>
        <dbReference type="ARBA" id="ARBA00022679"/>
    </source>
</evidence>
<feature type="domain" description="Protein kinase" evidence="10">
    <location>
        <begin position="19"/>
        <end position="295"/>
    </location>
</feature>
<keyword evidence="12" id="KW-1185">Reference proteome</keyword>
<feature type="compositionally biased region" description="Polar residues" evidence="9">
    <location>
        <begin position="715"/>
        <end position="728"/>
    </location>
</feature>
<feature type="compositionally biased region" description="Basic residues" evidence="9">
    <location>
        <begin position="974"/>
        <end position="984"/>
    </location>
</feature>
<name>A0A836C511_9CHLO</name>
<feature type="compositionally biased region" description="Low complexity" evidence="9">
    <location>
        <begin position="376"/>
        <end position="403"/>
    </location>
</feature>
<sequence>MVLPPGSNTTSQLGGKYIIRKRIELYKGSVSTVYKCMLADGTPVVVKTYHKAKMAEKHFHKLEREVDAQRLLCRAGTPGVVGLLDSFEDGAAIYLVMECCEGGDLFKRLMLHGGKLPEPWVCCEVVAPLLRVLGRMHAARVMHRDIKPENIFITAEGQVKLGDFGLAIDWTKELPFSRSGTLDYMAPEVLVNPATHTQESAAVSLQLLASKGIRPYTCAVDVWAVGCLAYELVTGRPPFEVEDEKQTASLIIYSNNIKLNIPGTSPAWSDFVAQALTKDPRRRPDAVALLSHPWVRSHLAGETPAAVWPVAAASTAGAVVGLSPPHHPKAVSNPDQPAGAIAAALPPRPAAAAAAGAQLPRAPSSAGNSRASSYCGTAVSGGSSMGGTSSASGASSGAFASGASTGGSSLGGASAASSAAAGRSAPASQPKPATATASTTATTSQTQVLSPQQTVQPPPSAQLLGQGLGQGQGQPQGLVFHPQPYAGAKTPPPAQNPASSSASASVNGDAPFAPHTASVPPQQRAHPGRTATTTAATGTSAAASGNIASNSGSGSGGGVMHGSSSHGALRSLLEAFKSATAIGSNHNNHNNATTSGREAAVPAGSRQNSSSSSAAVPMAYPQLSAASASAQPPRPPPSSSSQPSYQQPSYQQQQPQTAAASQPQARPAVGWQLPYAEPPSTGAGGRVSSSGGSSVAAVVGWRSPAVSPLKERPSPSLSRQGSQLQGVQAASPRGARSLSATAAGASAPGAGAGWDAAAPYMLHSPAMASNQSGSTAGLANAGGFAGRASPQRMVRDPSPGSSESRASSGGGGSGGGGLLSALMRPLASLASGSVCNTTSPSPGPSRPASGLPSAPPSQQQQQGVQPVPSGSVFGPTSPMRGRSLAASPPRQTVAAASPSRQRQQPWQGPAQPAQAQPWQRQALSPPRTGGWVQPEPSAQPAVRSPSPAPVSAPHPPPQRAPSPSPGPAPSIPAHHPHHHGHHHSSSALLDLANSYGAVAAVRVGTPGGNAGRLNAAGSGYTSPQPQRTKPGQGQGQGQGLDAFGLPPPTPGAAGMPDFSPRPAGVLERVKYHLRGGAALEQQPQPQQLHQQSQQLYQYHH</sequence>
<dbReference type="GO" id="GO:0005524">
    <property type="term" value="F:ATP binding"/>
    <property type="evidence" value="ECO:0007669"/>
    <property type="project" value="UniProtKB-KW"/>
</dbReference>
<feature type="binding site" evidence="7">
    <location>
        <position position="163"/>
    </location>
    <ligand>
        <name>ATP</name>
        <dbReference type="ChEBI" id="CHEBI:30616"/>
    </ligand>
</feature>
<feature type="compositionally biased region" description="Low complexity" evidence="9">
    <location>
        <begin position="354"/>
        <end position="363"/>
    </location>
</feature>
<dbReference type="SUPFAM" id="SSF56112">
    <property type="entry name" value="Protein kinase-like (PK-like)"/>
    <property type="match status" value="1"/>
</dbReference>
<proteinExistence type="predicted"/>
<feature type="compositionally biased region" description="Low complexity" evidence="9">
    <location>
        <begin position="846"/>
        <end position="871"/>
    </location>
</feature>
<dbReference type="InterPro" id="IPR011009">
    <property type="entry name" value="Kinase-like_dom_sf"/>
</dbReference>
<feature type="compositionally biased region" description="Low complexity" evidence="9">
    <location>
        <begin position="530"/>
        <end position="552"/>
    </location>
</feature>
<feature type="compositionally biased region" description="Low complexity" evidence="9">
    <location>
        <begin position="609"/>
        <end position="631"/>
    </location>
</feature>
<dbReference type="InterPro" id="IPR000719">
    <property type="entry name" value="Prot_kinase_dom"/>
</dbReference>
<feature type="compositionally biased region" description="Pro residues" evidence="9">
    <location>
        <begin position="946"/>
        <end position="970"/>
    </location>
</feature>
<reference evidence="11" key="1">
    <citation type="journal article" date="2020" name="bioRxiv">
        <title>Comparative genomics of Chlamydomonas.</title>
        <authorList>
            <person name="Craig R.J."/>
            <person name="Hasan A.R."/>
            <person name="Ness R.W."/>
            <person name="Keightley P.D."/>
        </authorList>
    </citation>
    <scope>NUCLEOTIDE SEQUENCE</scope>
    <source>
        <strain evidence="11">CCAP 11/70</strain>
    </source>
</reference>
<dbReference type="OrthoDB" id="40902at2759"/>
<keyword evidence="2" id="KW-0808">Transferase</keyword>
<dbReference type="GO" id="GO:0004674">
    <property type="term" value="F:protein serine/threonine kinase activity"/>
    <property type="evidence" value="ECO:0007669"/>
    <property type="project" value="UniProtKB-KW"/>
</dbReference>
<evidence type="ECO:0000256" key="7">
    <source>
        <dbReference type="PIRSR" id="PIRSR630616-2"/>
    </source>
</evidence>
<comment type="caution">
    <text evidence="11">The sequence shown here is derived from an EMBL/GenBank/DDBJ whole genome shotgun (WGS) entry which is preliminary data.</text>
</comment>
<feature type="compositionally biased region" description="Gly residues" evidence="9">
    <location>
        <begin position="808"/>
        <end position="818"/>
    </location>
</feature>